<dbReference type="Gene3D" id="3.30.2310.20">
    <property type="entry name" value="RelE-like"/>
    <property type="match status" value="1"/>
</dbReference>
<name>A0A7T3RDQ2_9SPIR</name>
<organism evidence="2 3">
    <name type="scientific">Treponema peruense</name>
    <dbReference type="NCBI Taxonomy" id="2787628"/>
    <lineage>
        <taxon>Bacteria</taxon>
        <taxon>Pseudomonadati</taxon>
        <taxon>Spirochaetota</taxon>
        <taxon>Spirochaetia</taxon>
        <taxon>Spirochaetales</taxon>
        <taxon>Treponemataceae</taxon>
        <taxon>Treponema</taxon>
    </lineage>
</organism>
<reference evidence="2 3" key="1">
    <citation type="submission" date="2020-11" db="EMBL/GenBank/DDBJ databases">
        <title>Treponema Peruensis nv. sp., first commensal Treponema isolated from human feces.</title>
        <authorList>
            <person name="Belkhou C."/>
            <person name="Raes J."/>
        </authorList>
    </citation>
    <scope>NUCLEOTIDE SEQUENCE [LARGE SCALE GENOMIC DNA]</scope>
    <source>
        <strain evidence="2 3">RCC2812</strain>
    </source>
</reference>
<keyword evidence="3" id="KW-1185">Reference proteome</keyword>
<accession>A0A7T3RDQ2</accession>
<dbReference type="SUPFAM" id="SSF143011">
    <property type="entry name" value="RelE-like"/>
    <property type="match status" value="1"/>
</dbReference>
<proteinExistence type="predicted"/>
<dbReference type="InterPro" id="IPR035093">
    <property type="entry name" value="RelE/ParE_toxin_dom_sf"/>
</dbReference>
<dbReference type="Proteomes" id="UP000595224">
    <property type="component" value="Chromosome"/>
</dbReference>
<evidence type="ECO:0000313" key="2">
    <source>
        <dbReference type="EMBL" id="QQA01160.1"/>
    </source>
</evidence>
<dbReference type="KEGG" id="tper:IWA51_00570"/>
<evidence type="ECO:0000256" key="1">
    <source>
        <dbReference type="ARBA" id="ARBA00022649"/>
    </source>
</evidence>
<dbReference type="AlphaFoldDB" id="A0A7T3RDQ2"/>
<sequence length="106" mass="12638">MAYNVHITSKAEKDLDDIVTYISEELKNPKAASRILEEFLEEKVNISDNPYMYPLSFDARLQAEGYHRFIFHRNYVALYLIDETEEKNNVWIMRIFNGKMNYPKLI</sequence>
<keyword evidence="1" id="KW-1277">Toxin-antitoxin system</keyword>
<dbReference type="Pfam" id="PF05016">
    <property type="entry name" value="ParE_toxin"/>
    <property type="match status" value="1"/>
</dbReference>
<dbReference type="InterPro" id="IPR007712">
    <property type="entry name" value="RelE/ParE_toxin"/>
</dbReference>
<dbReference type="EMBL" id="CP064936">
    <property type="protein sequence ID" value="QQA01160.1"/>
    <property type="molecule type" value="Genomic_DNA"/>
</dbReference>
<gene>
    <name evidence="2" type="ORF">IWA51_00570</name>
</gene>
<dbReference type="RefSeq" id="WP_198442751.1">
    <property type="nucleotide sequence ID" value="NZ_CBCSHE010000017.1"/>
</dbReference>
<evidence type="ECO:0000313" key="3">
    <source>
        <dbReference type="Proteomes" id="UP000595224"/>
    </source>
</evidence>
<protein>
    <submittedName>
        <fullName evidence="2">Type II toxin-antitoxin system RelE/ParE family toxin</fullName>
    </submittedName>
</protein>